<dbReference type="EMBL" id="CP024199">
    <property type="protein sequence ID" value="AUG54012.1"/>
    <property type="molecule type" value="Genomic_DNA"/>
</dbReference>
<feature type="compositionally biased region" description="Basic and acidic residues" evidence="1">
    <location>
        <begin position="101"/>
        <end position="115"/>
    </location>
</feature>
<evidence type="ECO:0000313" key="3">
    <source>
        <dbReference type="Proteomes" id="UP000233458"/>
    </source>
</evidence>
<evidence type="ECO:0000256" key="1">
    <source>
        <dbReference type="SAM" id="MobiDB-lite"/>
    </source>
</evidence>
<keyword evidence="3" id="KW-1185">Reference proteome</keyword>
<name>A0ABM6QBR1_9PROT</name>
<organism evidence="2 3">
    <name type="scientific">Thalassospira marina</name>
    <dbReference type="NCBI Taxonomy" id="2048283"/>
    <lineage>
        <taxon>Bacteria</taxon>
        <taxon>Pseudomonadati</taxon>
        <taxon>Pseudomonadota</taxon>
        <taxon>Alphaproteobacteria</taxon>
        <taxon>Rhodospirillales</taxon>
        <taxon>Thalassospiraceae</taxon>
        <taxon>Thalassospira</taxon>
    </lineage>
</organism>
<proteinExistence type="predicted"/>
<protein>
    <submittedName>
        <fullName evidence="2">Uncharacterized protein</fullName>
    </submittedName>
</protein>
<feature type="region of interest" description="Disordered" evidence="1">
    <location>
        <begin position="88"/>
        <end position="119"/>
    </location>
</feature>
<reference evidence="2 3" key="1">
    <citation type="submission" date="2017-10" db="EMBL/GenBank/DDBJ databases">
        <title>Biodiversity and function of Thalassospira species in the particle-attached aromatic-hydrocarbon-degrading consortia from the surface seawater of the China South Sea.</title>
        <authorList>
            <person name="Dong C."/>
            <person name="Liu R."/>
            <person name="Shao Z."/>
        </authorList>
    </citation>
    <scope>NUCLEOTIDE SEQUENCE [LARGE SCALE GENOMIC DNA]</scope>
    <source>
        <strain evidence="2 3">CSC3H3</strain>
    </source>
</reference>
<dbReference type="Proteomes" id="UP000233458">
    <property type="component" value="Chromosome"/>
</dbReference>
<evidence type="ECO:0000313" key="2">
    <source>
        <dbReference type="EMBL" id="AUG54012.1"/>
    </source>
</evidence>
<sequence length="143" mass="16277">MRLVIVAASNGNRYEFANGFSILAHFAPDHRPVGAKQQARNPTAISLMPLLAIDMQPSLAQDQIRQKVDPTPTFCLFFACIPAKSPIGANQTHRKRRRPHQFNDRPHSQGPKERSFSGFSYLHPQSQKENHLEFSYTVCHTFY</sequence>
<gene>
    <name evidence="2" type="ORF">CSC3H3_15755</name>
</gene>
<accession>A0ABM6QBR1</accession>
<dbReference type="RefSeq" id="WP_101285452.1">
    <property type="nucleotide sequence ID" value="NZ_CP024199.1"/>
</dbReference>